<dbReference type="OrthoDB" id="9793390at2"/>
<keyword evidence="3" id="KW-0813">Transport</keyword>
<dbReference type="PANTHER" id="PTHR21716:SF53">
    <property type="entry name" value="PERMEASE PERM-RELATED"/>
    <property type="match status" value="1"/>
</dbReference>
<sequence length="359" mass="40438">MKTESSTFLQKLALVFLIILGLYLAKDFLIPLCIGGILATLFLPFCNWMQSKRIPKGLAVFICFFSILLIIATLISLLGWKISELFEDFNLIKQKSIEMGSQIQKYIFNHLNISIEEQLNILKKEQPSYADIFQMIFGSIASIFASLILVLVYFVFLLYYRGHIKNFLLKTVKPSKCEEMEQVIYNATKVSQQYLLGISKMIVLLWIMYAAGFSILGVENAIFFAILCGLLEIVPYVGNITGTILTVLITAIHGASLTLLGGIILVYVVVQFIQGWLLEPLILGPQVKINPLFTIIVLVLGQLLWGIPGIILAIPLTAIFKIICDHIEPLKPYGFLIGEITLPKKREEILQNLKSYLKQ</sequence>
<evidence type="ECO:0000313" key="10">
    <source>
        <dbReference type="Proteomes" id="UP000199702"/>
    </source>
</evidence>
<dbReference type="EMBL" id="FNYA01000001">
    <property type="protein sequence ID" value="SEI40016.1"/>
    <property type="molecule type" value="Genomic_DNA"/>
</dbReference>
<name>A0A1H6QDR5_9FLAO</name>
<dbReference type="GO" id="GO:0005886">
    <property type="term" value="C:plasma membrane"/>
    <property type="evidence" value="ECO:0007669"/>
    <property type="project" value="UniProtKB-SubCell"/>
</dbReference>
<feature type="transmembrane region" description="Helical" evidence="8">
    <location>
        <begin position="132"/>
        <end position="160"/>
    </location>
</feature>
<dbReference type="RefSeq" id="WP_091306850.1">
    <property type="nucleotide sequence ID" value="NZ_CBCSJU010000001.1"/>
</dbReference>
<evidence type="ECO:0000256" key="6">
    <source>
        <dbReference type="ARBA" id="ARBA00022989"/>
    </source>
</evidence>
<dbReference type="AlphaFoldDB" id="A0A1H6QDR5"/>
<feature type="transmembrane region" description="Helical" evidence="8">
    <location>
        <begin position="221"/>
        <end position="238"/>
    </location>
</feature>
<comment type="similarity">
    <text evidence="2">Belongs to the autoinducer-2 exporter (AI-2E) (TC 2.A.86) family.</text>
</comment>
<evidence type="ECO:0000256" key="8">
    <source>
        <dbReference type="SAM" id="Phobius"/>
    </source>
</evidence>
<dbReference type="Pfam" id="PF01594">
    <property type="entry name" value="AI-2E_transport"/>
    <property type="match status" value="1"/>
</dbReference>
<feature type="transmembrane region" description="Helical" evidence="8">
    <location>
        <begin position="7"/>
        <end position="23"/>
    </location>
</feature>
<evidence type="ECO:0000256" key="3">
    <source>
        <dbReference type="ARBA" id="ARBA00022448"/>
    </source>
</evidence>
<evidence type="ECO:0000256" key="2">
    <source>
        <dbReference type="ARBA" id="ARBA00009773"/>
    </source>
</evidence>
<keyword evidence="5 8" id="KW-0812">Transmembrane</keyword>
<evidence type="ECO:0000313" key="9">
    <source>
        <dbReference type="EMBL" id="SEI40016.1"/>
    </source>
</evidence>
<feature type="transmembrane region" description="Helical" evidence="8">
    <location>
        <begin position="293"/>
        <end position="320"/>
    </location>
</feature>
<organism evidence="9 10">
    <name type="scientific">Flavobacterium terrigena</name>
    <dbReference type="NCBI Taxonomy" id="402734"/>
    <lineage>
        <taxon>Bacteria</taxon>
        <taxon>Pseudomonadati</taxon>
        <taxon>Bacteroidota</taxon>
        <taxon>Flavobacteriia</taxon>
        <taxon>Flavobacteriales</taxon>
        <taxon>Flavobacteriaceae</taxon>
        <taxon>Flavobacterium</taxon>
    </lineage>
</organism>
<feature type="transmembrane region" description="Helical" evidence="8">
    <location>
        <begin position="29"/>
        <end position="46"/>
    </location>
</feature>
<gene>
    <name evidence="9" type="ORF">SAMN05660918_0349</name>
</gene>
<comment type="subcellular location">
    <subcellularLocation>
        <location evidence="1">Cell membrane</location>
        <topology evidence="1">Multi-pass membrane protein</topology>
    </subcellularLocation>
</comment>
<dbReference type="STRING" id="402734.SAMN05660918_0349"/>
<dbReference type="Proteomes" id="UP000199702">
    <property type="component" value="Unassembled WGS sequence"/>
</dbReference>
<keyword evidence="4" id="KW-1003">Cell membrane</keyword>
<evidence type="ECO:0000256" key="7">
    <source>
        <dbReference type="ARBA" id="ARBA00023136"/>
    </source>
</evidence>
<proteinExistence type="inferred from homology"/>
<dbReference type="InterPro" id="IPR002549">
    <property type="entry name" value="AI-2E-like"/>
</dbReference>
<keyword evidence="10" id="KW-1185">Reference proteome</keyword>
<evidence type="ECO:0000256" key="5">
    <source>
        <dbReference type="ARBA" id="ARBA00022692"/>
    </source>
</evidence>
<feature type="transmembrane region" description="Helical" evidence="8">
    <location>
        <begin position="58"/>
        <end position="80"/>
    </location>
</feature>
<feature type="transmembrane region" description="Helical" evidence="8">
    <location>
        <begin position="194"/>
        <end position="215"/>
    </location>
</feature>
<feature type="transmembrane region" description="Helical" evidence="8">
    <location>
        <begin position="245"/>
        <end position="273"/>
    </location>
</feature>
<dbReference type="PANTHER" id="PTHR21716">
    <property type="entry name" value="TRANSMEMBRANE PROTEIN"/>
    <property type="match status" value="1"/>
</dbReference>
<evidence type="ECO:0000256" key="4">
    <source>
        <dbReference type="ARBA" id="ARBA00022475"/>
    </source>
</evidence>
<accession>A0A1H6QDR5</accession>
<keyword evidence="6 8" id="KW-1133">Transmembrane helix</keyword>
<keyword evidence="7 8" id="KW-0472">Membrane</keyword>
<evidence type="ECO:0000256" key="1">
    <source>
        <dbReference type="ARBA" id="ARBA00004651"/>
    </source>
</evidence>
<reference evidence="10" key="1">
    <citation type="submission" date="2016-10" db="EMBL/GenBank/DDBJ databases">
        <authorList>
            <person name="Varghese N."/>
            <person name="Submissions S."/>
        </authorList>
    </citation>
    <scope>NUCLEOTIDE SEQUENCE [LARGE SCALE GENOMIC DNA]</scope>
    <source>
        <strain evidence="10">DSM 17934</strain>
    </source>
</reference>
<protein>
    <submittedName>
        <fullName evidence="9">Predicted PurR-regulated permease PerM</fullName>
    </submittedName>
</protein>